<reference evidence="1 2" key="1">
    <citation type="submission" date="2017-12" db="EMBL/GenBank/DDBJ databases">
        <title>Comparative genomics of Botrytis spp.</title>
        <authorList>
            <person name="Valero-Jimenez C.A."/>
            <person name="Tapia P."/>
            <person name="Veloso J."/>
            <person name="Silva-Moreno E."/>
            <person name="Staats M."/>
            <person name="Valdes J.H."/>
            <person name="Van Kan J.A.L."/>
        </authorList>
    </citation>
    <scope>NUCLEOTIDE SEQUENCE [LARGE SCALE GENOMIC DNA]</scope>
    <source>
        <strain evidence="1 2">MUCL435</strain>
    </source>
</reference>
<organism evidence="1 2">
    <name type="scientific">Botrytis galanthina</name>
    <dbReference type="NCBI Taxonomy" id="278940"/>
    <lineage>
        <taxon>Eukaryota</taxon>
        <taxon>Fungi</taxon>
        <taxon>Dikarya</taxon>
        <taxon>Ascomycota</taxon>
        <taxon>Pezizomycotina</taxon>
        <taxon>Leotiomycetes</taxon>
        <taxon>Helotiales</taxon>
        <taxon>Sclerotiniaceae</taxon>
        <taxon>Botrytis</taxon>
    </lineage>
</organism>
<accession>A0A4S8RF39</accession>
<proteinExistence type="predicted"/>
<dbReference type="Proteomes" id="UP000308671">
    <property type="component" value="Unassembled WGS sequence"/>
</dbReference>
<evidence type="ECO:0000313" key="2">
    <source>
        <dbReference type="Proteomes" id="UP000308671"/>
    </source>
</evidence>
<comment type="caution">
    <text evidence="1">The sequence shown here is derived from an EMBL/GenBank/DDBJ whole genome shotgun (WGS) entry which is preliminary data.</text>
</comment>
<protein>
    <submittedName>
        <fullName evidence="1">Uncharacterized protein</fullName>
    </submittedName>
</protein>
<dbReference type="AlphaFoldDB" id="A0A4S8RF39"/>
<evidence type="ECO:0000313" key="1">
    <source>
        <dbReference type="EMBL" id="THV52104.1"/>
    </source>
</evidence>
<dbReference type="OrthoDB" id="3561268at2759"/>
<gene>
    <name evidence="1" type="ORF">BGAL_0089g00320</name>
</gene>
<keyword evidence="2" id="KW-1185">Reference proteome</keyword>
<dbReference type="EMBL" id="PQXL01000089">
    <property type="protein sequence ID" value="THV52104.1"/>
    <property type="molecule type" value="Genomic_DNA"/>
</dbReference>
<sequence length="142" mass="15737">MVPRYKGSATSRSSYQELKEKIGQHFIAAVDSHFVNEDIETLTKLTKLETSYFLRKHLYHDNTFDVVIDDLPANLTPGLIGRLCGETDYGIDMKEAVIGLKAGSDYVMMCHTLRARVGAMQAIIASIKSGEISQLAIQSLVD</sequence>
<name>A0A4S8RF39_9HELO</name>